<sequence length="65" mass="7265">MTNEHSPGKDKNPSRHKPPSQTTRRPARPPDSIPDILPGVDPQQTPGIDRPPAENDPDNEHKRRS</sequence>
<feature type="region of interest" description="Disordered" evidence="1">
    <location>
        <begin position="1"/>
        <end position="65"/>
    </location>
</feature>
<keyword evidence="3" id="KW-1185">Reference proteome</keyword>
<evidence type="ECO:0000313" key="3">
    <source>
        <dbReference type="Proteomes" id="UP000253628"/>
    </source>
</evidence>
<dbReference type="OrthoDB" id="8661662at2"/>
<dbReference type="EMBL" id="QNRQ01000001">
    <property type="protein sequence ID" value="RBP42973.1"/>
    <property type="molecule type" value="Genomic_DNA"/>
</dbReference>
<organism evidence="2 3">
    <name type="scientific">Eoetvoesiella caeni</name>
    <dbReference type="NCBI Taxonomy" id="645616"/>
    <lineage>
        <taxon>Bacteria</taxon>
        <taxon>Pseudomonadati</taxon>
        <taxon>Pseudomonadota</taxon>
        <taxon>Betaproteobacteria</taxon>
        <taxon>Burkholderiales</taxon>
        <taxon>Alcaligenaceae</taxon>
        <taxon>Eoetvoesiella</taxon>
    </lineage>
</organism>
<reference evidence="2 3" key="1">
    <citation type="submission" date="2018-06" db="EMBL/GenBank/DDBJ databases">
        <title>Genomic Encyclopedia of Type Strains, Phase IV (KMG-IV): sequencing the most valuable type-strain genomes for metagenomic binning, comparative biology and taxonomic classification.</title>
        <authorList>
            <person name="Goeker M."/>
        </authorList>
    </citation>
    <scope>NUCLEOTIDE SEQUENCE [LARGE SCALE GENOMIC DNA]</scope>
    <source>
        <strain evidence="2 3">DSM 25520</strain>
    </source>
</reference>
<protein>
    <submittedName>
        <fullName evidence="2">Uncharacterized protein</fullName>
    </submittedName>
</protein>
<dbReference type="Proteomes" id="UP000253628">
    <property type="component" value="Unassembled WGS sequence"/>
</dbReference>
<accession>A0A366HJ87</accession>
<evidence type="ECO:0000313" key="2">
    <source>
        <dbReference type="EMBL" id="RBP42973.1"/>
    </source>
</evidence>
<comment type="caution">
    <text evidence="2">The sequence shown here is derived from an EMBL/GenBank/DDBJ whole genome shotgun (WGS) entry which is preliminary data.</text>
</comment>
<dbReference type="AlphaFoldDB" id="A0A366HJ87"/>
<dbReference type="RefSeq" id="WP_113931289.1">
    <property type="nucleotide sequence ID" value="NZ_JACCEU010000001.1"/>
</dbReference>
<proteinExistence type="predicted"/>
<evidence type="ECO:0000256" key="1">
    <source>
        <dbReference type="SAM" id="MobiDB-lite"/>
    </source>
</evidence>
<feature type="compositionally biased region" description="Basic and acidic residues" evidence="1">
    <location>
        <begin position="1"/>
        <end position="13"/>
    </location>
</feature>
<gene>
    <name evidence="2" type="ORF">DFR37_10198</name>
</gene>
<name>A0A366HJ87_9BURK</name>